<dbReference type="Pfam" id="PF07907">
    <property type="entry name" value="YibE_F"/>
    <property type="match status" value="1"/>
</dbReference>
<feature type="transmembrane region" description="Helical" evidence="1">
    <location>
        <begin position="178"/>
        <end position="201"/>
    </location>
</feature>
<keyword evidence="1" id="KW-0472">Membrane</keyword>
<dbReference type="PATRIC" id="fig|1133569.4.peg.1445"/>
<reference evidence="2 3" key="1">
    <citation type="journal article" date="2015" name="Genome Announc.">
        <title>Expanding the biotechnology potential of lactobacilli through comparative genomics of 213 strains and associated genera.</title>
        <authorList>
            <person name="Sun Z."/>
            <person name="Harris H.M."/>
            <person name="McCann A."/>
            <person name="Guo C."/>
            <person name="Argimon S."/>
            <person name="Zhang W."/>
            <person name="Yang X."/>
            <person name="Jeffery I.B."/>
            <person name="Cooney J.C."/>
            <person name="Kagawa T.F."/>
            <person name="Liu W."/>
            <person name="Song Y."/>
            <person name="Salvetti E."/>
            <person name="Wrobel A."/>
            <person name="Rasinkangas P."/>
            <person name="Parkhill J."/>
            <person name="Rea M.C."/>
            <person name="O'Sullivan O."/>
            <person name="Ritari J."/>
            <person name="Douillard F.P."/>
            <person name="Paul Ross R."/>
            <person name="Yang R."/>
            <person name="Briner A.E."/>
            <person name="Felis G.E."/>
            <person name="de Vos W.M."/>
            <person name="Barrangou R."/>
            <person name="Klaenhammer T.R."/>
            <person name="Caufield P.W."/>
            <person name="Cui Y."/>
            <person name="Zhang H."/>
            <person name="O'Toole P.W."/>
        </authorList>
    </citation>
    <scope>NUCLEOTIDE SEQUENCE [LARGE SCALE GENOMIC DNA]</scope>
    <source>
        <strain evidence="2 3">DSM 20605</strain>
    </source>
</reference>
<gene>
    <name evidence="2" type="ORF">FD21_GL001311</name>
</gene>
<dbReference type="InterPro" id="IPR014564">
    <property type="entry name" value="UCP031503_TM"/>
</dbReference>
<sequence length="254" mass="27408">MTTLKTLLLILAILVILVGGKNGFKAIISFGLNFCLLFLSVILIAGGFSPIMVSVLSGCCILAITIYLSDCQETVANTAFFATVIVLALMVIMIIPFDHLVQIEGFSSEDSEEVEAFNLAIGINFESLLIATTILSTLGAIAEAAIAITSGMQEIIEQTPAISSQNLRKSGRTIGFQIMGMTFNTLFFGMFGGNLALFILLDKLRSTFGYYLNSKIFVGETFMVLYSAIAVIGVIGVAIELMVRKVENQQVKQD</sequence>
<dbReference type="eggNOG" id="COG5438">
    <property type="taxonomic scope" value="Bacteria"/>
</dbReference>
<dbReference type="RefSeq" id="WP_010579926.1">
    <property type="nucleotide sequence ID" value="NZ_AHYZ01000045.1"/>
</dbReference>
<keyword evidence="3" id="KW-1185">Reference proteome</keyword>
<dbReference type="EMBL" id="AYYX01000038">
    <property type="protein sequence ID" value="KRM87318.1"/>
    <property type="molecule type" value="Genomic_DNA"/>
</dbReference>
<evidence type="ECO:0000313" key="3">
    <source>
        <dbReference type="Proteomes" id="UP000051576"/>
    </source>
</evidence>
<dbReference type="OrthoDB" id="2414035at2"/>
<dbReference type="PANTHER" id="PTHR41771">
    <property type="entry name" value="MEMBRANE PROTEIN-RELATED"/>
    <property type="match status" value="1"/>
</dbReference>
<evidence type="ECO:0000313" key="2">
    <source>
        <dbReference type="EMBL" id="KRM87318.1"/>
    </source>
</evidence>
<feature type="transmembrane region" description="Helical" evidence="1">
    <location>
        <begin position="221"/>
        <end position="243"/>
    </location>
</feature>
<feature type="transmembrane region" description="Helical" evidence="1">
    <location>
        <begin position="36"/>
        <end position="68"/>
    </location>
</feature>
<accession>A0A0R2CH36</accession>
<dbReference type="STRING" id="1133569.FD21_GL001311"/>
<proteinExistence type="predicted"/>
<name>A0A0R2CH36_9LACO</name>
<dbReference type="PIRSF" id="PIRSF031503">
    <property type="entry name" value="UCP031503_mp"/>
    <property type="match status" value="1"/>
</dbReference>
<keyword evidence="1" id="KW-0812">Transmembrane</keyword>
<keyword evidence="1" id="KW-1133">Transmembrane helix</keyword>
<feature type="transmembrane region" description="Helical" evidence="1">
    <location>
        <begin position="75"/>
        <end position="97"/>
    </location>
</feature>
<dbReference type="InterPro" id="IPR012507">
    <property type="entry name" value="YibE_F"/>
</dbReference>
<organism evidence="2 3">
    <name type="scientific">Liquorilactobacillus vini DSM 20605</name>
    <dbReference type="NCBI Taxonomy" id="1133569"/>
    <lineage>
        <taxon>Bacteria</taxon>
        <taxon>Bacillati</taxon>
        <taxon>Bacillota</taxon>
        <taxon>Bacilli</taxon>
        <taxon>Lactobacillales</taxon>
        <taxon>Lactobacillaceae</taxon>
        <taxon>Liquorilactobacillus</taxon>
    </lineage>
</organism>
<dbReference type="PANTHER" id="PTHR41771:SF1">
    <property type="entry name" value="MEMBRANE PROTEIN"/>
    <property type="match status" value="1"/>
</dbReference>
<dbReference type="Proteomes" id="UP000051576">
    <property type="component" value="Unassembled WGS sequence"/>
</dbReference>
<evidence type="ECO:0000256" key="1">
    <source>
        <dbReference type="SAM" id="Phobius"/>
    </source>
</evidence>
<feature type="transmembrane region" description="Helical" evidence="1">
    <location>
        <begin position="117"/>
        <end position="142"/>
    </location>
</feature>
<protein>
    <submittedName>
        <fullName evidence="2">Integral membrane protein</fullName>
    </submittedName>
</protein>
<dbReference type="AlphaFoldDB" id="A0A0R2CH36"/>
<comment type="caution">
    <text evidence="2">The sequence shown here is derived from an EMBL/GenBank/DDBJ whole genome shotgun (WGS) entry which is preliminary data.</text>
</comment>